<keyword evidence="3" id="KW-0742">SOS response</keyword>
<evidence type="ECO:0000259" key="5">
    <source>
        <dbReference type="Pfam" id="PF13476"/>
    </source>
</evidence>
<dbReference type="PANTHER" id="PTHR32182">
    <property type="entry name" value="DNA REPLICATION AND REPAIR PROTEIN RECF"/>
    <property type="match status" value="1"/>
</dbReference>
<protein>
    <submittedName>
        <fullName evidence="6">AAA family ATPase</fullName>
    </submittedName>
</protein>
<feature type="domain" description="Rad50/SbcC-type AAA" evidence="5">
    <location>
        <begin position="7"/>
        <end position="295"/>
    </location>
</feature>
<feature type="coiled-coil region" evidence="4">
    <location>
        <begin position="185"/>
        <end position="233"/>
    </location>
</feature>
<dbReference type="Proteomes" id="UP001595773">
    <property type="component" value="Unassembled WGS sequence"/>
</dbReference>
<dbReference type="RefSeq" id="WP_230067762.1">
    <property type="nucleotide sequence ID" value="NZ_BAABLL010000001.1"/>
</dbReference>
<dbReference type="SUPFAM" id="SSF52540">
    <property type="entry name" value="P-loop containing nucleoside triphosphate hydrolases"/>
    <property type="match status" value="1"/>
</dbReference>
<organism evidence="6 7">
    <name type="scientific">Arthrobacter cryoconiti</name>
    <dbReference type="NCBI Taxonomy" id="748907"/>
    <lineage>
        <taxon>Bacteria</taxon>
        <taxon>Bacillati</taxon>
        <taxon>Actinomycetota</taxon>
        <taxon>Actinomycetes</taxon>
        <taxon>Micrococcales</taxon>
        <taxon>Micrococcaceae</taxon>
        <taxon>Arthrobacter</taxon>
    </lineage>
</organism>
<dbReference type="PANTHER" id="PTHR32182:SF0">
    <property type="entry name" value="DNA REPLICATION AND REPAIR PROTEIN RECF"/>
    <property type="match status" value="1"/>
</dbReference>
<evidence type="ECO:0000256" key="4">
    <source>
        <dbReference type="SAM" id="Coils"/>
    </source>
</evidence>
<comment type="caution">
    <text evidence="6">The sequence shown here is derived from an EMBL/GenBank/DDBJ whole genome shotgun (WGS) entry which is preliminary data.</text>
</comment>
<evidence type="ECO:0000313" key="6">
    <source>
        <dbReference type="EMBL" id="MFC4264589.1"/>
    </source>
</evidence>
<sequence>MSIQISSLDISNFQRLSAAKIEPTGSLIVLAGQNANGKTSVLDAIETTLCGFNARNTKRPIKDGHGKASIDIVLTDGTVVRRTFTPSGSTLSGTRPDGAKLKQADLNAIISQLGVDASTFATSGEKEQLKTLLSVVELPFVPAELDAQKKALEADRLFVGQQGKTIGDVEVNENLPTEETSASEIIAQIREAETANREVATAEQEIANAKAMVAQSRQELELAQDKLTNWQRTLESRAAAFDALPKPADTTALEAQLAEADDANAAIRTNNTARAQTENRKQLRAKWDELTDQIKAIDQTKKDGLAAVEMPIEGLGFDEEGVLYQGIPFSRASGAEQIIVSAAMIIATDPELRTMVIRNGNVLDKGSLRQLEEMLEDNNFLAFIEYVSDGEDHEFRLVNGELAA</sequence>
<dbReference type="InterPro" id="IPR038729">
    <property type="entry name" value="Rad50/SbcC_AAA"/>
</dbReference>
<keyword evidence="4" id="KW-0175">Coiled coil</keyword>
<keyword evidence="7" id="KW-1185">Reference proteome</keyword>
<keyword evidence="2" id="KW-0234">DNA repair</keyword>
<evidence type="ECO:0000256" key="3">
    <source>
        <dbReference type="ARBA" id="ARBA00023236"/>
    </source>
</evidence>
<dbReference type="Gene3D" id="3.40.50.300">
    <property type="entry name" value="P-loop containing nucleotide triphosphate hydrolases"/>
    <property type="match status" value="1"/>
</dbReference>
<keyword evidence="1" id="KW-0227">DNA damage</keyword>
<dbReference type="Pfam" id="PF13476">
    <property type="entry name" value="AAA_23"/>
    <property type="match status" value="1"/>
</dbReference>
<dbReference type="EMBL" id="JBHSCQ010000004">
    <property type="protein sequence ID" value="MFC4264589.1"/>
    <property type="molecule type" value="Genomic_DNA"/>
</dbReference>
<proteinExistence type="predicted"/>
<gene>
    <name evidence="6" type="ORF">ACFOW9_03130</name>
</gene>
<dbReference type="InterPro" id="IPR027417">
    <property type="entry name" value="P-loop_NTPase"/>
</dbReference>
<feature type="coiled-coil region" evidence="4">
    <location>
        <begin position="273"/>
        <end position="300"/>
    </location>
</feature>
<evidence type="ECO:0000313" key="7">
    <source>
        <dbReference type="Proteomes" id="UP001595773"/>
    </source>
</evidence>
<reference evidence="7" key="1">
    <citation type="journal article" date="2019" name="Int. J. Syst. Evol. Microbiol.">
        <title>The Global Catalogue of Microorganisms (GCM) 10K type strain sequencing project: providing services to taxonomists for standard genome sequencing and annotation.</title>
        <authorList>
            <consortium name="The Broad Institute Genomics Platform"/>
            <consortium name="The Broad Institute Genome Sequencing Center for Infectious Disease"/>
            <person name="Wu L."/>
            <person name="Ma J."/>
        </authorList>
    </citation>
    <scope>NUCLEOTIDE SEQUENCE [LARGE SCALE GENOMIC DNA]</scope>
    <source>
        <strain evidence="7">CGMCC 1.10698</strain>
    </source>
</reference>
<evidence type="ECO:0000256" key="2">
    <source>
        <dbReference type="ARBA" id="ARBA00023204"/>
    </source>
</evidence>
<evidence type="ECO:0000256" key="1">
    <source>
        <dbReference type="ARBA" id="ARBA00022763"/>
    </source>
</evidence>
<accession>A0ABV8QZT8</accession>
<name>A0ABV8QZT8_9MICC</name>